<keyword evidence="1" id="KW-0949">S-adenosyl-L-methionine</keyword>
<evidence type="ECO:0000256" key="2">
    <source>
        <dbReference type="ARBA" id="ARBA00022723"/>
    </source>
</evidence>
<evidence type="ECO:0000256" key="3">
    <source>
        <dbReference type="ARBA" id="ARBA00023004"/>
    </source>
</evidence>
<dbReference type="SMART" id="SM00729">
    <property type="entry name" value="Elp3"/>
    <property type="match status" value="1"/>
</dbReference>
<dbReference type="Proteomes" id="UP001501231">
    <property type="component" value="Unassembled WGS sequence"/>
</dbReference>
<organism evidence="6 7">
    <name type="scientific">Actinomadura vinacea</name>
    <dbReference type="NCBI Taxonomy" id="115336"/>
    <lineage>
        <taxon>Bacteria</taxon>
        <taxon>Bacillati</taxon>
        <taxon>Actinomycetota</taxon>
        <taxon>Actinomycetes</taxon>
        <taxon>Streptosporangiales</taxon>
        <taxon>Thermomonosporaceae</taxon>
        <taxon>Actinomadura</taxon>
    </lineage>
</organism>
<evidence type="ECO:0000313" key="7">
    <source>
        <dbReference type="Proteomes" id="UP001501231"/>
    </source>
</evidence>
<evidence type="ECO:0000259" key="5">
    <source>
        <dbReference type="SMART" id="SM00729"/>
    </source>
</evidence>
<dbReference type="InterPro" id="IPR013785">
    <property type="entry name" value="Aldolase_TIM"/>
</dbReference>
<keyword evidence="4" id="KW-0411">Iron-sulfur</keyword>
<name>A0ABN3KG22_9ACTN</name>
<keyword evidence="3" id="KW-0408">Iron</keyword>
<keyword evidence="2" id="KW-0479">Metal-binding</keyword>
<accession>A0ABN3KG22</accession>
<dbReference type="InterPro" id="IPR006638">
    <property type="entry name" value="Elp3/MiaA/NifB-like_rSAM"/>
</dbReference>
<dbReference type="Pfam" id="PF04055">
    <property type="entry name" value="Radical_SAM"/>
    <property type="match status" value="1"/>
</dbReference>
<dbReference type="InterPro" id="IPR007197">
    <property type="entry name" value="rSAM"/>
</dbReference>
<proteinExistence type="predicted"/>
<dbReference type="Gene3D" id="3.20.20.70">
    <property type="entry name" value="Aldolase class I"/>
    <property type="match status" value="1"/>
</dbReference>
<dbReference type="CDD" id="cd01335">
    <property type="entry name" value="Radical_SAM"/>
    <property type="match status" value="1"/>
</dbReference>
<dbReference type="EMBL" id="BAAARW010000044">
    <property type="protein sequence ID" value="GAA2455888.1"/>
    <property type="molecule type" value="Genomic_DNA"/>
</dbReference>
<feature type="domain" description="Elp3/MiaA/NifB-like radical SAM core" evidence="5">
    <location>
        <begin position="70"/>
        <end position="303"/>
    </location>
</feature>
<dbReference type="SUPFAM" id="SSF102114">
    <property type="entry name" value="Radical SAM enzymes"/>
    <property type="match status" value="1"/>
</dbReference>
<dbReference type="RefSeq" id="WP_344597768.1">
    <property type="nucleotide sequence ID" value="NZ_BAAARW010000044.1"/>
</dbReference>
<keyword evidence="7" id="KW-1185">Reference proteome</keyword>
<evidence type="ECO:0000256" key="4">
    <source>
        <dbReference type="ARBA" id="ARBA00023014"/>
    </source>
</evidence>
<protein>
    <recommendedName>
        <fullName evidence="5">Elp3/MiaA/NifB-like radical SAM core domain-containing protein</fullName>
    </recommendedName>
</protein>
<dbReference type="InterPro" id="IPR058240">
    <property type="entry name" value="rSAM_sf"/>
</dbReference>
<reference evidence="6 7" key="1">
    <citation type="journal article" date="2019" name="Int. J. Syst. Evol. Microbiol.">
        <title>The Global Catalogue of Microorganisms (GCM) 10K type strain sequencing project: providing services to taxonomists for standard genome sequencing and annotation.</title>
        <authorList>
            <consortium name="The Broad Institute Genomics Platform"/>
            <consortium name="The Broad Institute Genome Sequencing Center for Infectious Disease"/>
            <person name="Wu L."/>
            <person name="Ma J."/>
        </authorList>
    </citation>
    <scope>NUCLEOTIDE SEQUENCE [LARGE SCALE GENOMIC DNA]</scope>
    <source>
        <strain evidence="6 7">JCM 3325</strain>
    </source>
</reference>
<sequence length="370" mass="41120">MALLLSDPRAALVDEFGEVPEGFENAVFRPREVDRVISRATPSGHRLKVRPKRGDKPLSVVTRYFLGTPELVVVFYTKRCRYQCTFCTLPATSAYGDVPTESIQAQLKAALEFATQELPDIRMVSLGNEGSILDEETFSREQLRYALETCAALPSADEIVLETRAEFATEALLDELVELVSPKRLTLKIGLESADPQVRERILRKKMDLGGFERVVRSLGERDIGLASYVLVKADPSHSDTDGRADAIATCEYLKDLCKSSNTRLTLRVNSMYRAEGSLWSTWAESQGWTPPSLFDIAEVMYAVADEDVQVFAGLSEEGLATPGGHFEAREDFQPWALTALEEYNRSGKIDLLRQVATHRSIGAPAPEPR</sequence>
<evidence type="ECO:0000256" key="1">
    <source>
        <dbReference type="ARBA" id="ARBA00022691"/>
    </source>
</evidence>
<comment type="caution">
    <text evidence="6">The sequence shown here is derived from an EMBL/GenBank/DDBJ whole genome shotgun (WGS) entry which is preliminary data.</text>
</comment>
<evidence type="ECO:0000313" key="6">
    <source>
        <dbReference type="EMBL" id="GAA2455888.1"/>
    </source>
</evidence>
<gene>
    <name evidence="6" type="ORF">GCM10010191_88980</name>
</gene>
<dbReference type="SFLD" id="SFLDS00029">
    <property type="entry name" value="Radical_SAM"/>
    <property type="match status" value="1"/>
</dbReference>